<dbReference type="GO" id="GO:0034976">
    <property type="term" value="P:response to endoplasmic reticulum stress"/>
    <property type="evidence" value="ECO:0007669"/>
    <property type="project" value="InterPro"/>
</dbReference>
<organism evidence="3 4">
    <name type="scientific">Handroanthus impetiginosus</name>
    <dbReference type="NCBI Taxonomy" id="429701"/>
    <lineage>
        <taxon>Eukaryota</taxon>
        <taxon>Viridiplantae</taxon>
        <taxon>Streptophyta</taxon>
        <taxon>Embryophyta</taxon>
        <taxon>Tracheophyta</taxon>
        <taxon>Spermatophyta</taxon>
        <taxon>Magnoliopsida</taxon>
        <taxon>eudicotyledons</taxon>
        <taxon>Gunneridae</taxon>
        <taxon>Pentapetalae</taxon>
        <taxon>asterids</taxon>
        <taxon>lamiids</taxon>
        <taxon>Lamiales</taxon>
        <taxon>Bignoniaceae</taxon>
        <taxon>Crescentiina</taxon>
        <taxon>Tabebuia alliance</taxon>
        <taxon>Handroanthus</taxon>
    </lineage>
</organism>
<dbReference type="Proteomes" id="UP000231279">
    <property type="component" value="Unassembled WGS sequence"/>
</dbReference>
<dbReference type="InterPro" id="IPR015915">
    <property type="entry name" value="Kelch-typ_b-propeller"/>
</dbReference>
<feature type="domain" description="DCD" evidence="2">
    <location>
        <begin position="1"/>
        <end position="71"/>
    </location>
</feature>
<reference evidence="4" key="1">
    <citation type="journal article" date="2018" name="Gigascience">
        <title>Genome assembly of the Pink Ipe (Handroanthus impetiginosus, Bignoniaceae), a highly valued, ecologically keystone Neotropical timber forest tree.</title>
        <authorList>
            <person name="Silva-Junior O.B."/>
            <person name="Grattapaglia D."/>
            <person name="Novaes E."/>
            <person name="Collevatti R.G."/>
        </authorList>
    </citation>
    <scope>NUCLEOTIDE SEQUENCE [LARGE SCALE GENOMIC DNA]</scope>
    <source>
        <strain evidence="4">cv. UFG-1</strain>
    </source>
</reference>
<evidence type="ECO:0000313" key="4">
    <source>
        <dbReference type="Proteomes" id="UP000231279"/>
    </source>
</evidence>
<comment type="caution">
    <text evidence="3">The sequence shown here is derived from an EMBL/GenBank/DDBJ whole genome shotgun (WGS) entry which is preliminary data.</text>
</comment>
<evidence type="ECO:0000259" key="2">
    <source>
        <dbReference type="PROSITE" id="PS51222"/>
    </source>
</evidence>
<dbReference type="AlphaFoldDB" id="A0A2G9I6J0"/>
<evidence type="ECO:0000256" key="1">
    <source>
        <dbReference type="SAM" id="Coils"/>
    </source>
</evidence>
<dbReference type="PANTHER" id="PTHR46034">
    <property type="match status" value="1"/>
</dbReference>
<dbReference type="SMART" id="SM00767">
    <property type="entry name" value="DCD"/>
    <property type="match status" value="1"/>
</dbReference>
<dbReference type="InterPro" id="IPR044832">
    <property type="entry name" value="NRP-like"/>
</dbReference>
<dbReference type="OrthoDB" id="45365at2759"/>
<proteinExistence type="predicted"/>
<dbReference type="Gene3D" id="2.120.10.80">
    <property type="entry name" value="Kelch-type beta propeller"/>
    <property type="match status" value="1"/>
</dbReference>
<dbReference type="Pfam" id="PF10539">
    <property type="entry name" value="Dev_Cell_Death"/>
    <property type="match status" value="1"/>
</dbReference>
<dbReference type="InterPro" id="IPR013989">
    <property type="entry name" value="Dev_and_cell_death_domain"/>
</dbReference>
<dbReference type="SMART" id="SM00612">
    <property type="entry name" value="Kelch"/>
    <property type="match status" value="6"/>
</dbReference>
<evidence type="ECO:0000313" key="3">
    <source>
        <dbReference type="EMBL" id="PIN25371.1"/>
    </source>
</evidence>
<dbReference type="SUPFAM" id="SSF117281">
    <property type="entry name" value="Kelch motif"/>
    <property type="match status" value="1"/>
</dbReference>
<feature type="coiled-coil region" evidence="1">
    <location>
        <begin position="341"/>
        <end position="382"/>
    </location>
</feature>
<dbReference type="STRING" id="429701.A0A2G9I6J0"/>
<keyword evidence="1" id="KW-0175">Coiled coil</keyword>
<sequence length="691" mass="77631">MNIDRRAWITSEGTETTPYAAQVKVDDYKKCQSLLEKQFKPIIEKNYYADSFFWFELDKEQTSRLVKLFLSSPLPEKKPSPQNAPRCNNMFDVLPSSDVDEAAAEDFKNLDTQEYSGMAEMKPKENEYSYASVNVNRDAFASERKWTDLFNTSQSSSVVKNDYAWESNEVRLNTSMSGCYNMEWELASSSHEPSKLPPEACPGAVNEFDSNVVECWEGHAFVGNDVEEKYESKTCLQYYEQDNDEPDLTDVPDSENKAFLDGVGIGLKASEFESVINMAPEGAFINNKEKERSTNTLAPIENCERDHNLPDLTERGFSENSNVWSGAILANIQSSDFESVIKKLMREIEGLKVTQLKQEQKIDSLEHELVHSKLEISELSKRYHNLESLSFSACNHCNREDRQSPSITSEESVLMVGGFDGSSWLPYLSLYSPSLDNVISLCQMTFSRSHASVAKLNGEVYMFGGAHDGVWYDSVESYNPTSNQWVQRPSLNHKKGSLAGASLNEKIFAIGGGNGVECFSEVELLDLNIGRWMPTQSMLEKRFALAATDMNGALYVSGGYNGRDYLSSVERFDPREHGWTSLSNMNTKRGCHSLVAFKEKLYAIGGYDGDKMVSTVEVYDPRVGSWMMDKPMMVSRGYFGSFVLGGKIYAIGGLRDKEVLDVVECYEEGSGWQISGLKAVGKRSFFSTLVM</sequence>
<accession>A0A2G9I6J0</accession>
<dbReference type="EMBL" id="NKXS01000252">
    <property type="protein sequence ID" value="PIN25371.1"/>
    <property type="molecule type" value="Genomic_DNA"/>
</dbReference>
<name>A0A2G9I6J0_9LAMI</name>
<dbReference type="Pfam" id="PF01344">
    <property type="entry name" value="Kelch_1"/>
    <property type="match status" value="5"/>
</dbReference>
<dbReference type="PANTHER" id="PTHR46034:SF23">
    <property type="entry name" value="DCD (DEVELOPMENT AND CELL DEATH) DOMAIN PROTEIN"/>
    <property type="match status" value="1"/>
</dbReference>
<dbReference type="PROSITE" id="PS51222">
    <property type="entry name" value="DCD"/>
    <property type="match status" value="1"/>
</dbReference>
<keyword evidence="4" id="KW-1185">Reference proteome</keyword>
<protein>
    <recommendedName>
        <fullName evidence="2">DCD domain-containing protein</fullName>
    </recommendedName>
</protein>
<gene>
    <name evidence="3" type="ORF">CDL12_01883</name>
</gene>
<dbReference type="InterPro" id="IPR006652">
    <property type="entry name" value="Kelch_1"/>
</dbReference>